<dbReference type="Proteomes" id="UP000314294">
    <property type="component" value="Unassembled WGS sequence"/>
</dbReference>
<evidence type="ECO:0000313" key="1">
    <source>
        <dbReference type="EMBL" id="TNN51377.1"/>
    </source>
</evidence>
<sequence>MSTLLLARLRKTRRPRPRKAPSFTRRMLQRCSDRCVRYGVCLNAPPLSSWRSLPRRSNFTVICEGKAGSHDLVHIRRNVGQVPVDAGHRELDLVTDALIRTFCRESRRDAEEQQPEGL</sequence>
<comment type="caution">
    <text evidence="1">The sequence shown here is derived from an EMBL/GenBank/DDBJ whole genome shotgun (WGS) entry which is preliminary data.</text>
</comment>
<keyword evidence="2" id="KW-1185">Reference proteome</keyword>
<accession>A0A4Z2GCT4</accession>
<dbReference type="EMBL" id="SRLO01000584">
    <property type="protein sequence ID" value="TNN51377.1"/>
    <property type="molecule type" value="Genomic_DNA"/>
</dbReference>
<protein>
    <submittedName>
        <fullName evidence="1">Uncharacterized protein</fullName>
    </submittedName>
</protein>
<proteinExistence type="predicted"/>
<name>A0A4Z2GCT4_9TELE</name>
<organism evidence="1 2">
    <name type="scientific">Liparis tanakae</name>
    <name type="common">Tanaka's snailfish</name>
    <dbReference type="NCBI Taxonomy" id="230148"/>
    <lineage>
        <taxon>Eukaryota</taxon>
        <taxon>Metazoa</taxon>
        <taxon>Chordata</taxon>
        <taxon>Craniata</taxon>
        <taxon>Vertebrata</taxon>
        <taxon>Euteleostomi</taxon>
        <taxon>Actinopterygii</taxon>
        <taxon>Neopterygii</taxon>
        <taxon>Teleostei</taxon>
        <taxon>Neoteleostei</taxon>
        <taxon>Acanthomorphata</taxon>
        <taxon>Eupercaria</taxon>
        <taxon>Perciformes</taxon>
        <taxon>Cottioidei</taxon>
        <taxon>Cottales</taxon>
        <taxon>Liparidae</taxon>
        <taxon>Liparis</taxon>
    </lineage>
</organism>
<reference evidence="1 2" key="1">
    <citation type="submission" date="2019-03" db="EMBL/GenBank/DDBJ databases">
        <title>First draft genome of Liparis tanakae, snailfish: a comprehensive survey of snailfish specific genes.</title>
        <authorList>
            <person name="Kim W."/>
            <person name="Song I."/>
            <person name="Jeong J.-H."/>
            <person name="Kim D."/>
            <person name="Kim S."/>
            <person name="Ryu S."/>
            <person name="Song J.Y."/>
            <person name="Lee S.K."/>
        </authorList>
    </citation>
    <scope>NUCLEOTIDE SEQUENCE [LARGE SCALE GENOMIC DNA]</scope>
    <source>
        <tissue evidence="1">Muscle</tissue>
    </source>
</reference>
<gene>
    <name evidence="1" type="ORF">EYF80_038414</name>
</gene>
<dbReference type="AlphaFoldDB" id="A0A4Z2GCT4"/>
<evidence type="ECO:0000313" key="2">
    <source>
        <dbReference type="Proteomes" id="UP000314294"/>
    </source>
</evidence>